<evidence type="ECO:0000313" key="2">
    <source>
        <dbReference type="Proteomes" id="UP000645828"/>
    </source>
</evidence>
<gene>
    <name evidence="1" type="ORF">NYPRO_LOCUS6237</name>
</gene>
<organism evidence="1 2">
    <name type="scientific">Nyctereutes procyonoides</name>
    <name type="common">Raccoon dog</name>
    <name type="synonym">Canis procyonoides</name>
    <dbReference type="NCBI Taxonomy" id="34880"/>
    <lineage>
        <taxon>Eukaryota</taxon>
        <taxon>Metazoa</taxon>
        <taxon>Chordata</taxon>
        <taxon>Craniata</taxon>
        <taxon>Vertebrata</taxon>
        <taxon>Euteleostomi</taxon>
        <taxon>Mammalia</taxon>
        <taxon>Eutheria</taxon>
        <taxon>Laurasiatheria</taxon>
        <taxon>Carnivora</taxon>
        <taxon>Caniformia</taxon>
        <taxon>Canidae</taxon>
        <taxon>Nyctereutes</taxon>
    </lineage>
</organism>
<dbReference type="Proteomes" id="UP000645828">
    <property type="component" value="Unassembled WGS sequence"/>
</dbReference>
<evidence type="ECO:0000313" key="1">
    <source>
        <dbReference type="EMBL" id="CAD7673442.1"/>
    </source>
</evidence>
<sequence>MATAHITSTGSLMGVRKSVTHFSYQWNLMERDRHVSGINCYYMLRVWRIWNKRPFS</sequence>
<reference evidence="1" key="1">
    <citation type="submission" date="2020-12" db="EMBL/GenBank/DDBJ databases">
        <authorList>
            <consortium name="Molecular Ecology Group"/>
        </authorList>
    </citation>
    <scope>NUCLEOTIDE SEQUENCE</scope>
    <source>
        <strain evidence="1">TBG_1078</strain>
    </source>
</reference>
<comment type="caution">
    <text evidence="1">The sequence shown here is derived from an EMBL/GenBank/DDBJ whole genome shotgun (WGS) entry which is preliminary data.</text>
</comment>
<dbReference type="EMBL" id="CAJHUB010000671">
    <property type="protein sequence ID" value="CAD7673442.1"/>
    <property type="molecule type" value="Genomic_DNA"/>
</dbReference>
<proteinExistence type="predicted"/>
<keyword evidence="2" id="KW-1185">Reference proteome</keyword>
<protein>
    <submittedName>
        <fullName evidence="1">(raccoon dog) hypothetical protein</fullName>
    </submittedName>
</protein>
<name>A0A811YGB4_NYCPR</name>
<accession>A0A811YGB4</accession>
<dbReference type="AlphaFoldDB" id="A0A811YGB4"/>